<feature type="compositionally biased region" description="Polar residues" evidence="1">
    <location>
        <begin position="86"/>
        <end position="102"/>
    </location>
</feature>
<feature type="compositionally biased region" description="Low complexity" evidence="1">
    <location>
        <begin position="222"/>
        <end position="249"/>
    </location>
</feature>
<dbReference type="Proteomes" id="UP000815325">
    <property type="component" value="Unassembled WGS sequence"/>
</dbReference>
<feature type="region of interest" description="Disordered" evidence="1">
    <location>
        <begin position="176"/>
        <end position="305"/>
    </location>
</feature>
<feature type="compositionally biased region" description="Basic residues" evidence="1">
    <location>
        <begin position="293"/>
        <end position="305"/>
    </location>
</feature>
<evidence type="ECO:0000256" key="1">
    <source>
        <dbReference type="SAM" id="MobiDB-lite"/>
    </source>
</evidence>
<name>A0ABQ7GTR6_DUNSA</name>
<evidence type="ECO:0000313" key="3">
    <source>
        <dbReference type="Proteomes" id="UP000815325"/>
    </source>
</evidence>
<dbReference type="EMBL" id="MU069595">
    <property type="protein sequence ID" value="KAF5837998.1"/>
    <property type="molecule type" value="Genomic_DNA"/>
</dbReference>
<sequence>MRPHQYTTWIRRKNGPNLSVWRQRVDGTLGCAAPCVLCQRELLRFDMRVHCTTPGDGFFRGRLDEEGAPSCKLTTGQMRLMFRQSGNQQDATQGGRGNSKQQKGGREGMGKEQQSRGAHGKDWFRKEQLRKEQQRKEKSRREEAARMQAAKREESKQLQVSIQQAGDLMCEVERGRQADNNSSSSSSSGSSVDAGGRQPRQQSPLRLCDGALEDSRGRRRCSSSGSSDSRSSSSSGGGSSSSSSSSSSSKVGDRGVENRAGRSPQHVHQCTAVAEKHAKLMAKLQASGEKQPRGRKNRKKGGKKK</sequence>
<accession>A0ABQ7GTR6</accession>
<gene>
    <name evidence="2" type="ORF">DUNSADRAFT_3591</name>
</gene>
<feature type="compositionally biased region" description="Basic and acidic residues" evidence="1">
    <location>
        <begin position="104"/>
        <end position="156"/>
    </location>
</feature>
<evidence type="ECO:0000313" key="2">
    <source>
        <dbReference type="EMBL" id="KAF5837998.1"/>
    </source>
</evidence>
<proteinExistence type="predicted"/>
<feature type="compositionally biased region" description="Basic and acidic residues" evidence="1">
    <location>
        <begin position="251"/>
        <end position="260"/>
    </location>
</feature>
<organism evidence="2 3">
    <name type="scientific">Dunaliella salina</name>
    <name type="common">Green alga</name>
    <name type="synonym">Protococcus salinus</name>
    <dbReference type="NCBI Taxonomy" id="3046"/>
    <lineage>
        <taxon>Eukaryota</taxon>
        <taxon>Viridiplantae</taxon>
        <taxon>Chlorophyta</taxon>
        <taxon>core chlorophytes</taxon>
        <taxon>Chlorophyceae</taxon>
        <taxon>CS clade</taxon>
        <taxon>Chlamydomonadales</taxon>
        <taxon>Dunaliellaceae</taxon>
        <taxon>Dunaliella</taxon>
    </lineage>
</organism>
<feature type="region of interest" description="Disordered" evidence="1">
    <location>
        <begin position="86"/>
        <end position="162"/>
    </location>
</feature>
<feature type="compositionally biased region" description="Low complexity" evidence="1">
    <location>
        <begin position="182"/>
        <end position="191"/>
    </location>
</feature>
<comment type="caution">
    <text evidence="2">The sequence shown here is derived from an EMBL/GenBank/DDBJ whole genome shotgun (WGS) entry which is preliminary data.</text>
</comment>
<protein>
    <submittedName>
        <fullName evidence="2">Uncharacterized protein</fullName>
    </submittedName>
</protein>
<keyword evidence="3" id="KW-1185">Reference proteome</keyword>
<reference evidence="2" key="1">
    <citation type="submission" date="2017-08" db="EMBL/GenBank/DDBJ databases">
        <authorList>
            <person name="Polle J.E."/>
            <person name="Barry K."/>
            <person name="Cushman J."/>
            <person name="Schmutz J."/>
            <person name="Tran D."/>
            <person name="Hathwaick L.T."/>
            <person name="Yim W.C."/>
            <person name="Jenkins J."/>
            <person name="Mckie-Krisberg Z.M."/>
            <person name="Prochnik S."/>
            <person name="Lindquist E."/>
            <person name="Dockter R.B."/>
            <person name="Adam C."/>
            <person name="Molina H."/>
            <person name="Bunkerborg J."/>
            <person name="Jin E."/>
            <person name="Buchheim M."/>
            <person name="Magnuson J."/>
        </authorList>
    </citation>
    <scope>NUCLEOTIDE SEQUENCE</scope>
    <source>
        <strain evidence="2">CCAP 19/18</strain>
    </source>
</reference>